<comment type="caution">
    <text evidence="3">The sequence shown here is derived from an EMBL/GenBank/DDBJ whole genome shotgun (WGS) entry which is preliminary data.</text>
</comment>
<keyword evidence="2" id="KW-0812">Transmembrane</keyword>
<evidence type="ECO:0000313" key="3">
    <source>
        <dbReference type="EMBL" id="KAK3370732.1"/>
    </source>
</evidence>
<name>A0AAE0K6Z2_9PEZI</name>
<feature type="compositionally biased region" description="Low complexity" evidence="1">
    <location>
        <begin position="14"/>
        <end position="26"/>
    </location>
</feature>
<sequence>MIQAGHVSSKTEPPAHSSPPRSSPLPKGKKDSKKMVTFEKPSGPLDQTPNPSSGGSGSTGSVSSASVAARQFSSLVLVALLYTAATPFEPFSWLLGPMATSGSFLFDRLLAGLLLFCAFYFQWRVASLHRDLVVSLPLPAGTQIRNGRIETTTSQSAQLWLWQPRNYWPFAVSEAALLVVAEFVAPELLRRAIVAVVLAGLWVLGWSATPQSYKRWAWEHIKVYLFVLVLDEIRRIGWGGGGGGGRRAARGRGRW</sequence>
<dbReference type="EMBL" id="JAULSN010000005">
    <property type="protein sequence ID" value="KAK3370732.1"/>
    <property type="molecule type" value="Genomic_DNA"/>
</dbReference>
<evidence type="ECO:0000313" key="4">
    <source>
        <dbReference type="Proteomes" id="UP001287356"/>
    </source>
</evidence>
<keyword evidence="4" id="KW-1185">Reference proteome</keyword>
<reference evidence="3" key="2">
    <citation type="submission" date="2023-06" db="EMBL/GenBank/DDBJ databases">
        <authorList>
            <consortium name="Lawrence Berkeley National Laboratory"/>
            <person name="Haridas S."/>
            <person name="Hensen N."/>
            <person name="Bonometti L."/>
            <person name="Westerberg I."/>
            <person name="Brannstrom I.O."/>
            <person name="Guillou S."/>
            <person name="Cros-Aarteil S."/>
            <person name="Calhoun S."/>
            <person name="Kuo A."/>
            <person name="Mondo S."/>
            <person name="Pangilinan J."/>
            <person name="Riley R."/>
            <person name="Labutti K."/>
            <person name="Andreopoulos B."/>
            <person name="Lipzen A."/>
            <person name="Chen C."/>
            <person name="Yanf M."/>
            <person name="Daum C."/>
            <person name="Ng V."/>
            <person name="Clum A."/>
            <person name="Steindorff A."/>
            <person name="Ohm R."/>
            <person name="Martin F."/>
            <person name="Silar P."/>
            <person name="Natvig D."/>
            <person name="Lalanne C."/>
            <person name="Gautier V."/>
            <person name="Ament-Velasquez S.L."/>
            <person name="Kruys A."/>
            <person name="Hutchinson M.I."/>
            <person name="Powell A.J."/>
            <person name="Barry K."/>
            <person name="Miller A.N."/>
            <person name="Grigoriev I.V."/>
            <person name="Debuchy R."/>
            <person name="Gladieux P."/>
            <person name="Thoren M.H."/>
            <person name="Johannesson H."/>
        </authorList>
    </citation>
    <scope>NUCLEOTIDE SEQUENCE</scope>
    <source>
        <strain evidence="3">CBS 958.72</strain>
    </source>
</reference>
<feature type="transmembrane region" description="Helical" evidence="2">
    <location>
        <begin position="72"/>
        <end position="93"/>
    </location>
</feature>
<accession>A0AAE0K6Z2</accession>
<protein>
    <submittedName>
        <fullName evidence="3">Uncharacterized protein</fullName>
    </submittedName>
</protein>
<organism evidence="3 4">
    <name type="scientific">Lasiosphaeria ovina</name>
    <dbReference type="NCBI Taxonomy" id="92902"/>
    <lineage>
        <taxon>Eukaryota</taxon>
        <taxon>Fungi</taxon>
        <taxon>Dikarya</taxon>
        <taxon>Ascomycota</taxon>
        <taxon>Pezizomycotina</taxon>
        <taxon>Sordariomycetes</taxon>
        <taxon>Sordariomycetidae</taxon>
        <taxon>Sordariales</taxon>
        <taxon>Lasiosphaeriaceae</taxon>
        <taxon>Lasiosphaeria</taxon>
    </lineage>
</organism>
<dbReference type="AlphaFoldDB" id="A0AAE0K6Z2"/>
<feature type="compositionally biased region" description="Polar residues" evidence="1">
    <location>
        <begin position="1"/>
        <end position="11"/>
    </location>
</feature>
<reference evidence="3" key="1">
    <citation type="journal article" date="2023" name="Mol. Phylogenet. Evol.">
        <title>Genome-scale phylogeny and comparative genomics of the fungal order Sordariales.</title>
        <authorList>
            <person name="Hensen N."/>
            <person name="Bonometti L."/>
            <person name="Westerberg I."/>
            <person name="Brannstrom I.O."/>
            <person name="Guillou S."/>
            <person name="Cros-Aarteil S."/>
            <person name="Calhoun S."/>
            <person name="Haridas S."/>
            <person name="Kuo A."/>
            <person name="Mondo S."/>
            <person name="Pangilinan J."/>
            <person name="Riley R."/>
            <person name="LaButti K."/>
            <person name="Andreopoulos B."/>
            <person name="Lipzen A."/>
            <person name="Chen C."/>
            <person name="Yan M."/>
            <person name="Daum C."/>
            <person name="Ng V."/>
            <person name="Clum A."/>
            <person name="Steindorff A."/>
            <person name="Ohm R.A."/>
            <person name="Martin F."/>
            <person name="Silar P."/>
            <person name="Natvig D.O."/>
            <person name="Lalanne C."/>
            <person name="Gautier V."/>
            <person name="Ament-Velasquez S.L."/>
            <person name="Kruys A."/>
            <person name="Hutchinson M.I."/>
            <person name="Powell A.J."/>
            <person name="Barry K."/>
            <person name="Miller A.N."/>
            <person name="Grigoriev I.V."/>
            <person name="Debuchy R."/>
            <person name="Gladieux P."/>
            <person name="Hiltunen Thoren M."/>
            <person name="Johannesson H."/>
        </authorList>
    </citation>
    <scope>NUCLEOTIDE SEQUENCE</scope>
    <source>
        <strain evidence="3">CBS 958.72</strain>
    </source>
</reference>
<gene>
    <name evidence="3" type="ORF">B0T24DRAFT_626862</name>
</gene>
<keyword evidence="2" id="KW-1133">Transmembrane helix</keyword>
<evidence type="ECO:0000256" key="1">
    <source>
        <dbReference type="SAM" id="MobiDB-lite"/>
    </source>
</evidence>
<feature type="transmembrane region" description="Helical" evidence="2">
    <location>
        <begin position="105"/>
        <end position="123"/>
    </location>
</feature>
<proteinExistence type="predicted"/>
<evidence type="ECO:0000256" key="2">
    <source>
        <dbReference type="SAM" id="Phobius"/>
    </source>
</evidence>
<keyword evidence="2" id="KW-0472">Membrane</keyword>
<feature type="region of interest" description="Disordered" evidence="1">
    <location>
        <begin position="1"/>
        <end position="60"/>
    </location>
</feature>
<dbReference type="Proteomes" id="UP001287356">
    <property type="component" value="Unassembled WGS sequence"/>
</dbReference>